<organism evidence="3 4">
    <name type="scientific">Chrysophaeum taylorii</name>
    <dbReference type="NCBI Taxonomy" id="2483200"/>
    <lineage>
        <taxon>Eukaryota</taxon>
        <taxon>Sar</taxon>
        <taxon>Stramenopiles</taxon>
        <taxon>Ochrophyta</taxon>
        <taxon>Pelagophyceae</taxon>
        <taxon>Pelagomonadales</taxon>
        <taxon>Pelagomonadaceae</taxon>
        <taxon>Chrysophaeum</taxon>
    </lineage>
</organism>
<dbReference type="AlphaFoldDB" id="A0AAD7UA96"/>
<proteinExistence type="predicted"/>
<evidence type="ECO:0000256" key="1">
    <source>
        <dbReference type="ARBA" id="ARBA00023128"/>
    </source>
</evidence>
<dbReference type="Pfam" id="PF03937">
    <property type="entry name" value="Sdh5"/>
    <property type="match status" value="1"/>
</dbReference>
<dbReference type="GO" id="GO:0034553">
    <property type="term" value="P:mitochondrial respiratory chain complex II assembly"/>
    <property type="evidence" value="ECO:0007669"/>
    <property type="project" value="TreeGrafter"/>
</dbReference>
<evidence type="ECO:0000313" key="4">
    <source>
        <dbReference type="Proteomes" id="UP001230188"/>
    </source>
</evidence>
<dbReference type="PANTHER" id="PTHR12469:SF2">
    <property type="entry name" value="SUCCINATE DEHYDROGENASE ASSEMBLY FACTOR 2, MITOCHONDRIAL"/>
    <property type="match status" value="1"/>
</dbReference>
<dbReference type="Gene3D" id="1.10.150.250">
    <property type="entry name" value="Flavinator of succinate dehydrogenase"/>
    <property type="match status" value="1"/>
</dbReference>
<dbReference type="EMBL" id="JAQMWT010000531">
    <property type="protein sequence ID" value="KAJ8600019.1"/>
    <property type="molecule type" value="Genomic_DNA"/>
</dbReference>
<dbReference type="Proteomes" id="UP001230188">
    <property type="component" value="Unassembled WGS sequence"/>
</dbReference>
<keyword evidence="2" id="KW-0143">Chaperone</keyword>
<reference evidence="3" key="1">
    <citation type="submission" date="2023-01" db="EMBL/GenBank/DDBJ databases">
        <title>Metagenome sequencing of chrysophaentin producing Chrysophaeum taylorii.</title>
        <authorList>
            <person name="Davison J."/>
            <person name="Bewley C."/>
        </authorList>
    </citation>
    <scope>NUCLEOTIDE SEQUENCE</scope>
    <source>
        <strain evidence="3">NIES-1699</strain>
    </source>
</reference>
<name>A0AAD7UA96_9STRA</name>
<dbReference type="InterPro" id="IPR036714">
    <property type="entry name" value="SDH_sf"/>
</dbReference>
<dbReference type="SUPFAM" id="SSF109910">
    <property type="entry name" value="YgfY-like"/>
    <property type="match status" value="1"/>
</dbReference>
<dbReference type="FunFam" id="1.10.150.250:FF:000004">
    <property type="entry name" value="Succinate dehydrogenase assembly factor 2, mitochondrial"/>
    <property type="match status" value="1"/>
</dbReference>
<dbReference type="InterPro" id="IPR005631">
    <property type="entry name" value="SDH"/>
</dbReference>
<dbReference type="PANTHER" id="PTHR12469">
    <property type="entry name" value="PROTEIN EMI5 HOMOLOG, MITOCHONDRIAL"/>
    <property type="match status" value="1"/>
</dbReference>
<accession>A0AAD7UA96</accession>
<comment type="caution">
    <text evidence="3">The sequence shown here is derived from an EMBL/GenBank/DDBJ whole genome shotgun (WGS) entry which is preliminary data.</text>
</comment>
<gene>
    <name evidence="3" type="ORF">CTAYLR_001866</name>
</gene>
<dbReference type="GO" id="GO:0005739">
    <property type="term" value="C:mitochondrion"/>
    <property type="evidence" value="ECO:0007669"/>
    <property type="project" value="TreeGrafter"/>
</dbReference>
<protein>
    <recommendedName>
        <fullName evidence="5">Succinate dehydrogenase assembly factor 2, mitochondrial</fullName>
    </recommendedName>
</protein>
<evidence type="ECO:0008006" key="5">
    <source>
        <dbReference type="Google" id="ProtNLM"/>
    </source>
</evidence>
<dbReference type="GO" id="GO:0006121">
    <property type="term" value="P:mitochondrial electron transport, succinate to ubiquinone"/>
    <property type="evidence" value="ECO:0007669"/>
    <property type="project" value="TreeGrafter"/>
</dbReference>
<dbReference type="GO" id="GO:0006099">
    <property type="term" value="P:tricarboxylic acid cycle"/>
    <property type="evidence" value="ECO:0007669"/>
    <property type="project" value="TreeGrafter"/>
</dbReference>
<sequence>MKRFVHSSLPQISKLAPALEVKANARFEELQRAHRAVPEDAETRRKRLVYRSKQRGWLEVDLLLGSFATEHVPGLTPEEVDQYEAILNCETIDIFNFVTAKDPVPPSLDTPVMAKLQAFCRENPLGIAPNEYAVAKAKSNLT</sequence>
<keyword evidence="1" id="KW-0496">Mitochondrion</keyword>
<evidence type="ECO:0000313" key="3">
    <source>
        <dbReference type="EMBL" id="KAJ8600019.1"/>
    </source>
</evidence>
<keyword evidence="4" id="KW-1185">Reference proteome</keyword>
<evidence type="ECO:0000256" key="2">
    <source>
        <dbReference type="ARBA" id="ARBA00023186"/>
    </source>
</evidence>